<gene>
    <name evidence="1" type="ORF">ColSpa_02044</name>
</gene>
<evidence type="ECO:0008006" key="3">
    <source>
        <dbReference type="Google" id="ProtNLM"/>
    </source>
</evidence>
<evidence type="ECO:0000313" key="1">
    <source>
        <dbReference type="EMBL" id="GKT41863.1"/>
    </source>
</evidence>
<dbReference type="Proteomes" id="UP001055115">
    <property type="component" value="Unassembled WGS sequence"/>
</dbReference>
<dbReference type="GeneID" id="73322846"/>
<dbReference type="InterPro" id="IPR016195">
    <property type="entry name" value="Pol/histidinol_Pase-like"/>
</dbReference>
<dbReference type="AlphaFoldDB" id="A0AA37L4P7"/>
<name>A0AA37L4P7_9PEZI</name>
<accession>A0AA37L4P7</accession>
<organism evidence="1 2">
    <name type="scientific">Colletotrichum spaethianum</name>
    <dbReference type="NCBI Taxonomy" id="700344"/>
    <lineage>
        <taxon>Eukaryota</taxon>
        <taxon>Fungi</taxon>
        <taxon>Dikarya</taxon>
        <taxon>Ascomycota</taxon>
        <taxon>Pezizomycotina</taxon>
        <taxon>Sordariomycetes</taxon>
        <taxon>Hypocreomycetidae</taxon>
        <taxon>Glomerellales</taxon>
        <taxon>Glomerellaceae</taxon>
        <taxon>Colletotrichum</taxon>
        <taxon>Colletotrichum spaethianum species complex</taxon>
    </lineage>
</organism>
<reference evidence="1 2" key="1">
    <citation type="submission" date="2022-03" db="EMBL/GenBank/DDBJ databases">
        <title>Genome data of Colletotrichum spp.</title>
        <authorList>
            <person name="Utami Y.D."/>
            <person name="Hiruma K."/>
        </authorList>
    </citation>
    <scope>NUCLEOTIDE SEQUENCE [LARGE SCALE GENOMIC DNA]</scope>
    <source>
        <strain evidence="1 2">MAFF 239500</strain>
    </source>
</reference>
<dbReference type="RefSeq" id="XP_049124213.1">
    <property type="nucleotide sequence ID" value="XM_049268256.1"/>
</dbReference>
<protein>
    <recommendedName>
        <fullName evidence="3">Polymerase/histidinol phosphatase N-terminal domain-containing protein</fullName>
    </recommendedName>
</protein>
<dbReference type="Gene3D" id="3.20.20.140">
    <property type="entry name" value="Metal-dependent hydrolases"/>
    <property type="match status" value="1"/>
</dbReference>
<keyword evidence="2" id="KW-1185">Reference proteome</keyword>
<sequence length="814" mass="89582">MKTLSDDQLVSLAGQYFAPKDLYKYTKSLPFLGDLKCNTTSLVAGQWTEIITEYTIGASGLADGAWIKGTFKFYSDWALFQTSDPKQDNYVSAEYAPGPLHDGQTPATVQSLSVRFDQKGHERPFQKAIIIDIVDGYMNPGDKITIRIGDRRWGSRGTRVQTFVEDKFLMRWYIDPVGTSRFAPIKPDIAFPINPGPVARIKAITPRLVKADVAFPIHIHTEDAWGNATTNLNGLESQVTIKKKGSDVVWERRLSFPSQGWTVVNDTVSLDSDGDYEVSVTVLNSDSPVVKTQDYISVESSIPIPRPLYADLHVHSDDTVGTNSTTYNFSYAQQIAGLDIVGYTANDFNITKERWEKTLEIIKQVNSEGEFVVFPGTEWCGNSAAGGDHNVVFLDDPETSRPEFPFDRNGNVARSFEWNENGPAELVPGAWPLDEVYATYAHSPEKHLLIPHVGGRRCNLAWHHPQLERLLEIGSAWGLFEWLLRDAVTRGWEMGVSANSDEHRGRCGGGVPGTAVFGTKGGLTGVLADNLERSEVAKALRSRRTFATTGERLVGLVSTGNGELQGDDVVVRAGESVKLTYRFFGSSGFSSVEAWDASGRVFHRDLQQEASEHAEKSTPRKIRVKWGGARVYDRYRETVWQGSILVPGAVISYVQPFGGVSDNSEDFVKRISDSQVVFDTRTSGDFDGVDIFLAETSDAPSTIRVSGHVGGYVKVGDALKGNPHKPQPRFDLVVSEEEAKKPSGIKEEIRGGAELFVSVESLLAVPLPRRVEGSFMVTAGSLDTGHSRAVYFVGREHSGGKVITSPVFIKSKVE</sequence>
<dbReference type="SUPFAM" id="SSF89550">
    <property type="entry name" value="PHP domain-like"/>
    <property type="match status" value="1"/>
</dbReference>
<evidence type="ECO:0000313" key="2">
    <source>
        <dbReference type="Proteomes" id="UP001055115"/>
    </source>
</evidence>
<proteinExistence type="predicted"/>
<comment type="caution">
    <text evidence="1">The sequence shown here is derived from an EMBL/GenBank/DDBJ whole genome shotgun (WGS) entry which is preliminary data.</text>
</comment>
<dbReference type="EMBL" id="BQXU01000004">
    <property type="protein sequence ID" value="GKT41863.1"/>
    <property type="molecule type" value="Genomic_DNA"/>
</dbReference>